<protein>
    <recommendedName>
        <fullName evidence="3">Reverse transcriptase domain-containing protein</fullName>
    </recommendedName>
</protein>
<feature type="chain" id="PRO_5043991173" description="Reverse transcriptase domain-containing protein" evidence="1">
    <location>
        <begin position="17"/>
        <end position="153"/>
    </location>
</feature>
<organism evidence="2">
    <name type="scientific">Sesamum radiatum</name>
    <name type="common">Black benniseed</name>
    <dbReference type="NCBI Taxonomy" id="300843"/>
    <lineage>
        <taxon>Eukaryota</taxon>
        <taxon>Viridiplantae</taxon>
        <taxon>Streptophyta</taxon>
        <taxon>Embryophyta</taxon>
        <taxon>Tracheophyta</taxon>
        <taxon>Spermatophyta</taxon>
        <taxon>Magnoliopsida</taxon>
        <taxon>eudicotyledons</taxon>
        <taxon>Gunneridae</taxon>
        <taxon>Pentapetalae</taxon>
        <taxon>asterids</taxon>
        <taxon>lamiids</taxon>
        <taxon>Lamiales</taxon>
        <taxon>Pedaliaceae</taxon>
        <taxon>Sesamum</taxon>
    </lineage>
</organism>
<dbReference type="EMBL" id="JACGWJ010000826">
    <property type="protein sequence ID" value="KAL0287995.1"/>
    <property type="molecule type" value="Genomic_DNA"/>
</dbReference>
<keyword evidence="1" id="KW-0732">Signal</keyword>
<reference evidence="2" key="2">
    <citation type="journal article" date="2024" name="Plant">
        <title>Genomic evolution and insights into agronomic trait innovations of Sesamum species.</title>
        <authorList>
            <person name="Miao H."/>
            <person name="Wang L."/>
            <person name="Qu L."/>
            <person name="Liu H."/>
            <person name="Sun Y."/>
            <person name="Le M."/>
            <person name="Wang Q."/>
            <person name="Wei S."/>
            <person name="Zheng Y."/>
            <person name="Lin W."/>
            <person name="Duan Y."/>
            <person name="Cao H."/>
            <person name="Xiong S."/>
            <person name="Wang X."/>
            <person name="Wei L."/>
            <person name="Li C."/>
            <person name="Ma Q."/>
            <person name="Ju M."/>
            <person name="Zhao R."/>
            <person name="Li G."/>
            <person name="Mu C."/>
            <person name="Tian Q."/>
            <person name="Mei H."/>
            <person name="Zhang T."/>
            <person name="Gao T."/>
            <person name="Zhang H."/>
        </authorList>
    </citation>
    <scope>NUCLEOTIDE SEQUENCE</scope>
    <source>
        <strain evidence="2">G02</strain>
    </source>
</reference>
<sequence>MLSILLSSVSYSFVLSSEEFGCVIPQRGFRQGTLSPYYFLFYSEALSCLFNEAESDYSIKGVHISRHAPCVSHLLFADDTLVFCGATIDAMQAISKLLNRYEAALGQVINLEKSNMVLSKNLPIAYKELLASTLGVILIDKHDKYLGLPAVGG</sequence>
<proteinExistence type="predicted"/>
<evidence type="ECO:0000256" key="1">
    <source>
        <dbReference type="SAM" id="SignalP"/>
    </source>
</evidence>
<evidence type="ECO:0008006" key="3">
    <source>
        <dbReference type="Google" id="ProtNLM"/>
    </source>
</evidence>
<dbReference type="AlphaFoldDB" id="A0AAW2J333"/>
<gene>
    <name evidence="2" type="ORF">Sradi_7112000</name>
</gene>
<feature type="signal peptide" evidence="1">
    <location>
        <begin position="1"/>
        <end position="16"/>
    </location>
</feature>
<name>A0AAW2J333_SESRA</name>
<evidence type="ECO:0000313" key="2">
    <source>
        <dbReference type="EMBL" id="KAL0287995.1"/>
    </source>
</evidence>
<accession>A0AAW2J333</accession>
<reference evidence="2" key="1">
    <citation type="submission" date="2020-06" db="EMBL/GenBank/DDBJ databases">
        <authorList>
            <person name="Li T."/>
            <person name="Hu X."/>
            <person name="Zhang T."/>
            <person name="Song X."/>
            <person name="Zhang H."/>
            <person name="Dai N."/>
            <person name="Sheng W."/>
            <person name="Hou X."/>
            <person name="Wei L."/>
        </authorList>
    </citation>
    <scope>NUCLEOTIDE SEQUENCE</scope>
    <source>
        <strain evidence="2">G02</strain>
        <tissue evidence="2">Leaf</tissue>
    </source>
</reference>
<comment type="caution">
    <text evidence="2">The sequence shown here is derived from an EMBL/GenBank/DDBJ whole genome shotgun (WGS) entry which is preliminary data.</text>
</comment>